<protein>
    <recommendedName>
        <fullName evidence="15">Migration and invasion enhancer 1</fullName>
    </recommendedName>
</protein>
<dbReference type="GO" id="GO:0043066">
    <property type="term" value="P:negative regulation of apoptotic process"/>
    <property type="evidence" value="ECO:0007669"/>
    <property type="project" value="TreeGrafter"/>
</dbReference>
<feature type="non-terminal residue" evidence="16">
    <location>
        <position position="1"/>
    </location>
</feature>
<keyword evidence="5" id="KW-0053">Apoptosis</keyword>
<name>A0A315V393_GAMAF</name>
<keyword evidence="10" id="KW-0449">Lipoprotein</keyword>
<dbReference type="GO" id="GO:0005829">
    <property type="term" value="C:cytosol"/>
    <property type="evidence" value="ECO:0007669"/>
    <property type="project" value="UniProtKB-SubCell"/>
</dbReference>
<keyword evidence="9" id="KW-0676">Redox-active center</keyword>
<feature type="non-terminal residue" evidence="16">
    <location>
        <position position="154"/>
    </location>
</feature>
<evidence type="ECO:0000256" key="4">
    <source>
        <dbReference type="ARBA" id="ARBA00022490"/>
    </source>
</evidence>
<evidence type="ECO:0000256" key="6">
    <source>
        <dbReference type="ARBA" id="ARBA00022990"/>
    </source>
</evidence>
<dbReference type="STRING" id="33528.ENSGAFP00000004946"/>
<keyword evidence="7" id="KW-0472">Membrane</keyword>
<dbReference type="PANTHER" id="PTHR15124:SF27">
    <property type="entry name" value="MIGRATION AND INVASION ENHANCER 1"/>
    <property type="match status" value="1"/>
</dbReference>
<evidence type="ECO:0000256" key="3">
    <source>
        <dbReference type="ARBA" id="ARBA00022475"/>
    </source>
</evidence>
<comment type="caution">
    <text evidence="16">The sequence shown here is derived from an EMBL/GenBank/DDBJ whole genome shotgun (WGS) entry which is preliminary data.</text>
</comment>
<gene>
    <name evidence="16" type="ORF">CCH79_00008328</name>
</gene>
<evidence type="ECO:0000256" key="1">
    <source>
        <dbReference type="ARBA" id="ARBA00004342"/>
    </source>
</evidence>
<dbReference type="InterPro" id="IPR036249">
    <property type="entry name" value="Thioredoxin-like_sf"/>
</dbReference>
<proteinExistence type="inferred from homology"/>
<keyword evidence="11" id="KW-0636">Prenylation</keyword>
<dbReference type="InterPro" id="IPR051441">
    <property type="entry name" value="SelW_related"/>
</dbReference>
<dbReference type="Gene3D" id="3.40.30.10">
    <property type="entry name" value="Glutaredoxin"/>
    <property type="match status" value="2"/>
</dbReference>
<evidence type="ECO:0000256" key="10">
    <source>
        <dbReference type="ARBA" id="ARBA00023288"/>
    </source>
</evidence>
<keyword evidence="3" id="KW-1003">Cell membrane</keyword>
<evidence type="ECO:0000256" key="11">
    <source>
        <dbReference type="ARBA" id="ARBA00023289"/>
    </source>
</evidence>
<dbReference type="Proteomes" id="UP000250572">
    <property type="component" value="Unassembled WGS sequence"/>
</dbReference>
<dbReference type="AlphaFoldDB" id="A0A315V393"/>
<accession>A0A315V393</accession>
<evidence type="ECO:0000313" key="16">
    <source>
        <dbReference type="EMBL" id="PWA17602.1"/>
    </source>
</evidence>
<sequence>PRYAALARSIQGEFPDAEVTGVVGRRASYEVEINEQLIFSKLETGGFPSEDDILAAVQAAYDGKPVQKITRKRYEPRYRELASVAKSEFPDADVSGFVGRTGSFEIVINGQLIFSKLETGGFPYEDDIINAVQAVYDGKPVEKITKSRPPCVIL</sequence>
<dbReference type="EMBL" id="NHOQ01002357">
    <property type="protein sequence ID" value="PWA17602.1"/>
    <property type="molecule type" value="Genomic_DNA"/>
</dbReference>
<evidence type="ECO:0000256" key="8">
    <source>
        <dbReference type="ARBA" id="ARBA00023157"/>
    </source>
</evidence>
<comment type="subcellular location">
    <subcellularLocation>
        <location evidence="1">Cell membrane</location>
        <topology evidence="1">Lipid-anchor</topology>
        <orientation evidence="1">Cytoplasmic side</orientation>
    </subcellularLocation>
    <subcellularLocation>
        <location evidence="2">Cytoplasm</location>
        <location evidence="2">Cytosol</location>
    </subcellularLocation>
</comment>
<dbReference type="GO" id="GO:0051491">
    <property type="term" value="P:positive regulation of filopodium assembly"/>
    <property type="evidence" value="ECO:0007669"/>
    <property type="project" value="TreeGrafter"/>
</dbReference>
<dbReference type="InterPro" id="IPR011893">
    <property type="entry name" value="Selenoprotein_Rdx-typ"/>
</dbReference>
<dbReference type="GO" id="GO:0006915">
    <property type="term" value="P:apoptotic process"/>
    <property type="evidence" value="ECO:0007669"/>
    <property type="project" value="UniProtKB-KW"/>
</dbReference>
<dbReference type="Pfam" id="PF10262">
    <property type="entry name" value="Rdx"/>
    <property type="match status" value="2"/>
</dbReference>
<dbReference type="NCBIfam" id="TIGR02174">
    <property type="entry name" value="CXXU_selWTH"/>
    <property type="match status" value="2"/>
</dbReference>
<evidence type="ECO:0000256" key="13">
    <source>
        <dbReference type="ARBA" id="ARBA00060789"/>
    </source>
</evidence>
<evidence type="ECO:0000313" key="17">
    <source>
        <dbReference type="Proteomes" id="UP000250572"/>
    </source>
</evidence>
<organism evidence="16 17">
    <name type="scientific">Gambusia affinis</name>
    <name type="common">Western mosquitofish</name>
    <name type="synonym">Heterandria affinis</name>
    <dbReference type="NCBI Taxonomy" id="33528"/>
    <lineage>
        <taxon>Eukaryota</taxon>
        <taxon>Metazoa</taxon>
        <taxon>Chordata</taxon>
        <taxon>Craniata</taxon>
        <taxon>Vertebrata</taxon>
        <taxon>Euteleostomi</taxon>
        <taxon>Actinopterygii</taxon>
        <taxon>Neopterygii</taxon>
        <taxon>Teleostei</taxon>
        <taxon>Neoteleostei</taxon>
        <taxon>Acanthomorphata</taxon>
        <taxon>Ovalentaria</taxon>
        <taxon>Atherinomorphae</taxon>
        <taxon>Cyprinodontiformes</taxon>
        <taxon>Poeciliidae</taxon>
        <taxon>Poeciliinae</taxon>
        <taxon>Gambusia</taxon>
    </lineage>
</organism>
<keyword evidence="17" id="KW-1185">Reference proteome</keyword>
<keyword evidence="6" id="KW-0007">Acetylation</keyword>
<comment type="subunit">
    <text evidence="14">Interacts with GPX1.</text>
</comment>
<evidence type="ECO:0000256" key="14">
    <source>
        <dbReference type="ARBA" id="ARBA00065658"/>
    </source>
</evidence>
<reference evidence="16 17" key="1">
    <citation type="journal article" date="2018" name="G3 (Bethesda)">
        <title>A High-Quality Reference Genome for the Invasive Mosquitofish Gambusia affinis Using a Chicago Library.</title>
        <authorList>
            <person name="Hoffberg S.L."/>
            <person name="Troendle N.J."/>
            <person name="Glenn T.C."/>
            <person name="Mahmud O."/>
            <person name="Louha S."/>
            <person name="Chalopin D."/>
            <person name="Bennetzen J.L."/>
            <person name="Mauricio R."/>
        </authorList>
    </citation>
    <scope>NUCLEOTIDE SEQUENCE [LARGE SCALE GENOMIC DNA]</scope>
    <source>
        <strain evidence="16">NE01/NJP1002.9</strain>
        <tissue evidence="16">Muscle</tissue>
    </source>
</reference>
<evidence type="ECO:0000256" key="12">
    <source>
        <dbReference type="ARBA" id="ARBA00055778"/>
    </source>
</evidence>
<dbReference type="PANTHER" id="PTHR15124">
    <property type="entry name" value="SELENOPROTEIN W"/>
    <property type="match status" value="1"/>
</dbReference>
<dbReference type="FunFam" id="3.40.30.10:FF:000131">
    <property type="entry name" value="migration and invasion enhancer 1"/>
    <property type="match status" value="1"/>
</dbReference>
<keyword evidence="8" id="KW-1015">Disulfide bond</keyword>
<evidence type="ECO:0000256" key="9">
    <source>
        <dbReference type="ARBA" id="ARBA00023284"/>
    </source>
</evidence>
<comment type="similarity">
    <text evidence="13">Belongs to the SelWTH family.</text>
</comment>
<dbReference type="GO" id="GO:0005886">
    <property type="term" value="C:plasma membrane"/>
    <property type="evidence" value="ECO:0007669"/>
    <property type="project" value="UniProtKB-SubCell"/>
</dbReference>
<evidence type="ECO:0000256" key="2">
    <source>
        <dbReference type="ARBA" id="ARBA00004514"/>
    </source>
</evidence>
<evidence type="ECO:0000256" key="7">
    <source>
        <dbReference type="ARBA" id="ARBA00023136"/>
    </source>
</evidence>
<keyword evidence="4" id="KW-0963">Cytoplasm</keyword>
<evidence type="ECO:0000256" key="5">
    <source>
        <dbReference type="ARBA" id="ARBA00022703"/>
    </source>
</evidence>
<evidence type="ECO:0000256" key="15">
    <source>
        <dbReference type="ARBA" id="ARBA00069166"/>
    </source>
</evidence>
<comment type="function">
    <text evidence="12">Increases cell migration by inducing filopodia formation at the leading edge of migrating cells. Plays a role in regulation of apoptosis, possibly through control of CASP3. May be involved in a redox-related process.</text>
</comment>
<dbReference type="SUPFAM" id="SSF52833">
    <property type="entry name" value="Thioredoxin-like"/>
    <property type="match status" value="2"/>
</dbReference>